<dbReference type="GO" id="GO:0005524">
    <property type="term" value="F:ATP binding"/>
    <property type="evidence" value="ECO:0007669"/>
    <property type="project" value="InterPro"/>
</dbReference>
<sequence>MELDLARGLSYLHTQKIVYRDVKTENLILDKTCTVKLADFGVARVEVSNPNNITGKTETLGYMDLEVLNGNPYNKKYDVCSFGLCLWEIYCCDMPYPDLSFSEMTSAMVRQNLRPEIPRCFPSSFLM</sequence>
<reference evidence="2 3" key="2">
    <citation type="journal article" date="2017" name="Genome Biol.">
        <title>New reference genome sequences of hot pepper reveal the massive evolution of plant disease-resistance genes by retroduplication.</title>
        <authorList>
            <person name="Kim S."/>
            <person name="Park J."/>
            <person name="Yeom S.I."/>
            <person name="Kim Y.M."/>
            <person name="Seo E."/>
            <person name="Kim K.T."/>
            <person name="Kim M.S."/>
            <person name="Lee J.M."/>
            <person name="Cheong K."/>
            <person name="Shin H.S."/>
            <person name="Kim S.B."/>
            <person name="Han K."/>
            <person name="Lee J."/>
            <person name="Park M."/>
            <person name="Lee H.A."/>
            <person name="Lee H.Y."/>
            <person name="Lee Y."/>
            <person name="Oh S."/>
            <person name="Lee J.H."/>
            <person name="Choi E."/>
            <person name="Choi E."/>
            <person name="Lee S.E."/>
            <person name="Jeon J."/>
            <person name="Kim H."/>
            <person name="Choi G."/>
            <person name="Song H."/>
            <person name="Lee J."/>
            <person name="Lee S.C."/>
            <person name="Kwon J.K."/>
            <person name="Lee H.Y."/>
            <person name="Koo N."/>
            <person name="Hong Y."/>
            <person name="Kim R.W."/>
            <person name="Kang W.H."/>
            <person name="Huh J.H."/>
            <person name="Kang B.C."/>
            <person name="Yang T.J."/>
            <person name="Lee Y.H."/>
            <person name="Bennetzen J.L."/>
            <person name="Choi D."/>
        </authorList>
    </citation>
    <scope>NUCLEOTIDE SEQUENCE [LARGE SCALE GENOMIC DNA]</scope>
    <source>
        <strain evidence="3">cv. CM334</strain>
    </source>
</reference>
<comment type="caution">
    <text evidence="2">The sequence shown here is derived from an EMBL/GenBank/DDBJ whole genome shotgun (WGS) entry which is preliminary data.</text>
</comment>
<keyword evidence="3" id="KW-1185">Reference proteome</keyword>
<dbReference type="SMART" id="SM00220">
    <property type="entry name" value="S_TKc"/>
    <property type="match status" value="1"/>
</dbReference>
<gene>
    <name evidence="2" type="ORF">T459_19711</name>
</gene>
<name>A0A1U8H9I2_CAPAN</name>
<dbReference type="KEGG" id="cann:107877861"/>
<evidence type="ECO:0000313" key="2">
    <source>
        <dbReference type="EMBL" id="PHT76189.1"/>
    </source>
</evidence>
<dbReference type="Gene3D" id="1.10.510.10">
    <property type="entry name" value="Transferase(Phosphotransferase) domain 1"/>
    <property type="match status" value="1"/>
</dbReference>
<dbReference type="AlphaFoldDB" id="A0A1U8H9I2"/>
<dbReference type="OrthoDB" id="4062651at2759"/>
<feature type="domain" description="Protein kinase" evidence="1">
    <location>
        <begin position="1"/>
        <end position="127"/>
    </location>
</feature>
<dbReference type="OMA" id="FRMESPE"/>
<dbReference type="PANTHER" id="PTHR44329">
    <property type="entry name" value="SERINE/THREONINE-PROTEIN KINASE TNNI3K-RELATED"/>
    <property type="match status" value="1"/>
</dbReference>
<reference evidence="2 3" key="1">
    <citation type="journal article" date="2014" name="Nat. Genet.">
        <title>Genome sequence of the hot pepper provides insights into the evolution of pungency in Capsicum species.</title>
        <authorList>
            <person name="Kim S."/>
            <person name="Park M."/>
            <person name="Yeom S.I."/>
            <person name="Kim Y.M."/>
            <person name="Lee J.M."/>
            <person name="Lee H.A."/>
            <person name="Seo E."/>
            <person name="Choi J."/>
            <person name="Cheong K."/>
            <person name="Kim K.T."/>
            <person name="Jung K."/>
            <person name="Lee G.W."/>
            <person name="Oh S.K."/>
            <person name="Bae C."/>
            <person name="Kim S.B."/>
            <person name="Lee H.Y."/>
            <person name="Kim S.Y."/>
            <person name="Kim M.S."/>
            <person name="Kang B.C."/>
            <person name="Jo Y.D."/>
            <person name="Yang H.B."/>
            <person name="Jeong H.J."/>
            <person name="Kang W.H."/>
            <person name="Kwon J.K."/>
            <person name="Shin C."/>
            <person name="Lim J.Y."/>
            <person name="Park J.H."/>
            <person name="Huh J.H."/>
            <person name="Kim J.S."/>
            <person name="Kim B.D."/>
            <person name="Cohen O."/>
            <person name="Paran I."/>
            <person name="Suh M.C."/>
            <person name="Lee S.B."/>
            <person name="Kim Y.K."/>
            <person name="Shin Y."/>
            <person name="Noh S.J."/>
            <person name="Park J."/>
            <person name="Seo Y.S."/>
            <person name="Kwon S.Y."/>
            <person name="Kim H.A."/>
            <person name="Park J.M."/>
            <person name="Kim H.J."/>
            <person name="Choi S.B."/>
            <person name="Bosland P.W."/>
            <person name="Reeves G."/>
            <person name="Jo S.H."/>
            <person name="Lee B.W."/>
            <person name="Cho H.T."/>
            <person name="Choi H.S."/>
            <person name="Lee M.S."/>
            <person name="Yu Y."/>
            <person name="Do Choi Y."/>
            <person name="Park B.S."/>
            <person name="van Deynze A."/>
            <person name="Ashrafi H."/>
            <person name="Hill T."/>
            <person name="Kim W.T."/>
            <person name="Pai H.S."/>
            <person name="Ahn H.K."/>
            <person name="Yeam I."/>
            <person name="Giovannoni J.J."/>
            <person name="Rose J.K."/>
            <person name="Sorensen I."/>
            <person name="Lee S.J."/>
            <person name="Kim R.W."/>
            <person name="Choi I.Y."/>
            <person name="Choi B.S."/>
            <person name="Lim J.S."/>
            <person name="Lee Y.H."/>
            <person name="Choi D."/>
        </authorList>
    </citation>
    <scope>NUCLEOTIDE SEQUENCE [LARGE SCALE GENOMIC DNA]</scope>
    <source>
        <strain evidence="3">cv. CM334</strain>
    </source>
</reference>
<evidence type="ECO:0000313" key="3">
    <source>
        <dbReference type="Proteomes" id="UP000222542"/>
    </source>
</evidence>
<dbReference type="Pfam" id="PF00069">
    <property type="entry name" value="Pkinase"/>
    <property type="match status" value="1"/>
</dbReference>
<protein>
    <recommendedName>
        <fullName evidence="1">Protein kinase domain-containing protein</fullName>
    </recommendedName>
</protein>
<dbReference type="InterPro" id="IPR008271">
    <property type="entry name" value="Ser/Thr_kinase_AS"/>
</dbReference>
<dbReference type="SMR" id="A0A1U8H9I2"/>
<dbReference type="SUPFAM" id="SSF56112">
    <property type="entry name" value="Protein kinase-like (PK-like)"/>
    <property type="match status" value="1"/>
</dbReference>
<dbReference type="Proteomes" id="UP000222542">
    <property type="component" value="Unassembled WGS sequence"/>
</dbReference>
<dbReference type="InterPro" id="IPR000719">
    <property type="entry name" value="Prot_kinase_dom"/>
</dbReference>
<dbReference type="PROSITE" id="PS50011">
    <property type="entry name" value="PROTEIN_KINASE_DOM"/>
    <property type="match status" value="1"/>
</dbReference>
<dbReference type="InterPro" id="IPR011009">
    <property type="entry name" value="Kinase-like_dom_sf"/>
</dbReference>
<dbReference type="Gramene" id="PHT76189">
    <property type="protein sequence ID" value="PHT76189"/>
    <property type="gene ID" value="T459_19711"/>
</dbReference>
<dbReference type="InterPro" id="IPR051681">
    <property type="entry name" value="Ser/Thr_Kinases-Pseudokinases"/>
</dbReference>
<proteinExistence type="predicted"/>
<evidence type="ECO:0000259" key="1">
    <source>
        <dbReference type="PROSITE" id="PS50011"/>
    </source>
</evidence>
<dbReference type="GO" id="GO:0004672">
    <property type="term" value="F:protein kinase activity"/>
    <property type="evidence" value="ECO:0007669"/>
    <property type="project" value="InterPro"/>
</dbReference>
<dbReference type="EMBL" id="AYRZ02000007">
    <property type="protein sequence ID" value="PHT76189.1"/>
    <property type="molecule type" value="Genomic_DNA"/>
</dbReference>
<dbReference type="STRING" id="4072.A0A1U8H9I2"/>
<dbReference type="PANTHER" id="PTHR44329:SF280">
    <property type="entry name" value="PROTEIN KINASE"/>
    <property type="match status" value="1"/>
</dbReference>
<accession>A0A1U8H9I2</accession>
<organism evidence="2 3">
    <name type="scientific">Capsicum annuum</name>
    <name type="common">Capsicum pepper</name>
    <dbReference type="NCBI Taxonomy" id="4072"/>
    <lineage>
        <taxon>Eukaryota</taxon>
        <taxon>Viridiplantae</taxon>
        <taxon>Streptophyta</taxon>
        <taxon>Embryophyta</taxon>
        <taxon>Tracheophyta</taxon>
        <taxon>Spermatophyta</taxon>
        <taxon>Magnoliopsida</taxon>
        <taxon>eudicotyledons</taxon>
        <taxon>Gunneridae</taxon>
        <taxon>Pentapetalae</taxon>
        <taxon>asterids</taxon>
        <taxon>lamiids</taxon>
        <taxon>Solanales</taxon>
        <taxon>Solanaceae</taxon>
        <taxon>Solanoideae</taxon>
        <taxon>Capsiceae</taxon>
        <taxon>Capsicum</taxon>
    </lineage>
</organism>
<dbReference type="PROSITE" id="PS00108">
    <property type="entry name" value="PROTEIN_KINASE_ST"/>
    <property type="match status" value="1"/>
</dbReference>